<dbReference type="Pfam" id="PF00114">
    <property type="entry name" value="Pilin"/>
    <property type="match status" value="1"/>
</dbReference>
<accession>A0A558DBX8</accession>
<evidence type="ECO:0000256" key="3">
    <source>
        <dbReference type="RuleBase" id="RU000389"/>
    </source>
</evidence>
<keyword evidence="4" id="KW-1133">Transmembrane helix</keyword>
<evidence type="ECO:0000313" key="6">
    <source>
        <dbReference type="Proteomes" id="UP000317355"/>
    </source>
</evidence>
<evidence type="ECO:0000256" key="4">
    <source>
        <dbReference type="SAM" id="Phobius"/>
    </source>
</evidence>
<evidence type="ECO:0000256" key="2">
    <source>
        <dbReference type="ARBA" id="ARBA00022481"/>
    </source>
</evidence>
<keyword evidence="4" id="KW-0812">Transmembrane</keyword>
<gene>
    <name evidence="5" type="ORF">FHK82_03945</name>
</gene>
<reference evidence="5 6" key="1">
    <citation type="submission" date="2019-07" db="EMBL/GenBank/DDBJ databases">
        <title>The pathways for chlorine oxyanion respiration interact through the shared metabolite chlorate.</title>
        <authorList>
            <person name="Barnum T.P."/>
            <person name="Cheng Y."/>
            <person name="Hill K.A."/>
            <person name="Lucas L.N."/>
            <person name="Carlson H.K."/>
            <person name="Coates J.D."/>
        </authorList>
    </citation>
    <scope>NUCLEOTIDE SEQUENCE [LARGE SCALE GENOMIC DNA]</scope>
    <source>
        <strain evidence="5">BK-3</strain>
    </source>
</reference>
<sequence length="146" mass="14772">MKKVQAGFTLIELMIVVAIIGILAAIAIPSYQDYTVKAKVSEAASLTQAARAAAAVMFNEGTLSASATNVDFGLNATATNITGKYVTSVTAVGTSATGATITVVIQNTGNASVDGNNVVYTITCAADTQCSTTVGGSVPTKYLPKT</sequence>
<dbReference type="SUPFAM" id="SSF54523">
    <property type="entry name" value="Pili subunits"/>
    <property type="match status" value="1"/>
</dbReference>
<dbReference type="Pfam" id="PF07963">
    <property type="entry name" value="N_methyl"/>
    <property type="match status" value="1"/>
</dbReference>
<protein>
    <submittedName>
        <fullName evidence="5">Prepilin-type N-terminal cleavage/methylation domain-containing protein</fullName>
    </submittedName>
</protein>
<dbReference type="PROSITE" id="PS00409">
    <property type="entry name" value="PROKAR_NTER_METHYL"/>
    <property type="match status" value="1"/>
</dbReference>
<feature type="transmembrane region" description="Helical" evidence="4">
    <location>
        <begin position="6"/>
        <end position="28"/>
    </location>
</feature>
<dbReference type="PANTHER" id="PTHR30093:SF34">
    <property type="entry name" value="PREPILIN PEPTIDASE-DEPENDENT PROTEIN D"/>
    <property type="match status" value="1"/>
</dbReference>
<proteinExistence type="inferred from homology"/>
<evidence type="ECO:0000256" key="1">
    <source>
        <dbReference type="ARBA" id="ARBA00005233"/>
    </source>
</evidence>
<dbReference type="Gene3D" id="3.30.700.10">
    <property type="entry name" value="Glycoprotein, Type 4 Pilin"/>
    <property type="match status" value="1"/>
</dbReference>
<dbReference type="EMBL" id="VMRY01000009">
    <property type="protein sequence ID" value="TVT58532.1"/>
    <property type="molecule type" value="Genomic_DNA"/>
</dbReference>
<dbReference type="GO" id="GO:0007155">
    <property type="term" value="P:cell adhesion"/>
    <property type="evidence" value="ECO:0007669"/>
    <property type="project" value="InterPro"/>
</dbReference>
<dbReference type="NCBIfam" id="TIGR02532">
    <property type="entry name" value="IV_pilin_GFxxxE"/>
    <property type="match status" value="1"/>
</dbReference>
<evidence type="ECO:0000313" key="5">
    <source>
        <dbReference type="EMBL" id="TVT58532.1"/>
    </source>
</evidence>
<comment type="similarity">
    <text evidence="1 3">Belongs to the N-Me-Phe pilin family.</text>
</comment>
<dbReference type="PANTHER" id="PTHR30093">
    <property type="entry name" value="GENERAL SECRETION PATHWAY PROTEIN G"/>
    <property type="match status" value="1"/>
</dbReference>
<organism evidence="5 6">
    <name type="scientific">Sedimenticola thiotaurini</name>
    <dbReference type="NCBI Taxonomy" id="1543721"/>
    <lineage>
        <taxon>Bacteria</taxon>
        <taxon>Pseudomonadati</taxon>
        <taxon>Pseudomonadota</taxon>
        <taxon>Gammaproteobacteria</taxon>
        <taxon>Chromatiales</taxon>
        <taxon>Sedimenticolaceae</taxon>
        <taxon>Sedimenticola</taxon>
    </lineage>
</organism>
<name>A0A558DBX8_9GAMM</name>
<dbReference type="GO" id="GO:0009289">
    <property type="term" value="C:pilus"/>
    <property type="evidence" value="ECO:0007669"/>
    <property type="project" value="InterPro"/>
</dbReference>
<comment type="caution">
    <text evidence="5">The sequence shown here is derived from an EMBL/GenBank/DDBJ whole genome shotgun (WGS) entry which is preliminary data.</text>
</comment>
<dbReference type="InterPro" id="IPR012902">
    <property type="entry name" value="N_methyl_site"/>
</dbReference>
<dbReference type="InterPro" id="IPR001082">
    <property type="entry name" value="Pilin"/>
</dbReference>
<dbReference type="AlphaFoldDB" id="A0A558DBX8"/>
<dbReference type="InterPro" id="IPR045584">
    <property type="entry name" value="Pilin-like"/>
</dbReference>
<keyword evidence="3" id="KW-0281">Fimbrium</keyword>
<keyword evidence="4" id="KW-0472">Membrane</keyword>
<dbReference type="Proteomes" id="UP000317355">
    <property type="component" value="Unassembled WGS sequence"/>
</dbReference>
<keyword evidence="2" id="KW-0488">Methylation</keyword>